<dbReference type="Pfam" id="PF00027">
    <property type="entry name" value="cNMP_binding"/>
    <property type="match status" value="1"/>
</dbReference>
<reference evidence="2 3" key="1">
    <citation type="submission" date="2020-08" db="EMBL/GenBank/DDBJ databases">
        <title>Genomic Encyclopedia of Type Strains, Phase IV (KMG-V): Genome sequencing to study the core and pangenomes of soil and plant-associated prokaryotes.</title>
        <authorList>
            <person name="Whitman W."/>
        </authorList>
    </citation>
    <scope>NUCLEOTIDE SEQUENCE [LARGE SCALE GENOMIC DNA]</scope>
    <source>
        <strain evidence="2 3">MP601</strain>
    </source>
</reference>
<dbReference type="InterPro" id="IPR014710">
    <property type="entry name" value="RmlC-like_jellyroll"/>
</dbReference>
<evidence type="ECO:0000259" key="1">
    <source>
        <dbReference type="PROSITE" id="PS50042"/>
    </source>
</evidence>
<dbReference type="RefSeq" id="WP_221276056.1">
    <property type="nucleotide sequence ID" value="NZ_JACHCA010000007.1"/>
</dbReference>
<proteinExistence type="predicted"/>
<name>A0A841JE94_9SPHI</name>
<sequence>MKPEEPLIAQPAIRSAWKKYRHLWKYTEVPAKYLLLKEGDISRKAFLIEKGSIRTWFYHDGKEISFQFFFEGDVVSSPQSMRKHTPSPFSIETLEPSSIRWLDAGDMEKVRKDAVLYQFIIEQAGDKQAEFIQHFFSYLKDSPTQRYENLLRQKPEVISRVPLQHIASYLGITQVSLSRIRNKIK</sequence>
<feature type="domain" description="Cyclic nucleotide-binding" evidence="1">
    <location>
        <begin position="26"/>
        <end position="110"/>
    </location>
</feature>
<evidence type="ECO:0000313" key="3">
    <source>
        <dbReference type="Proteomes" id="UP000548326"/>
    </source>
</evidence>
<dbReference type="SUPFAM" id="SSF51206">
    <property type="entry name" value="cAMP-binding domain-like"/>
    <property type="match status" value="1"/>
</dbReference>
<evidence type="ECO:0000313" key="2">
    <source>
        <dbReference type="EMBL" id="MBB6128894.1"/>
    </source>
</evidence>
<protein>
    <submittedName>
        <fullName evidence="2">CRP-like cAMP-binding protein</fullName>
    </submittedName>
</protein>
<dbReference type="Proteomes" id="UP000548326">
    <property type="component" value="Unassembled WGS sequence"/>
</dbReference>
<gene>
    <name evidence="2" type="ORF">HDF22_003017</name>
</gene>
<accession>A0A841JE94</accession>
<dbReference type="Gene3D" id="2.60.120.10">
    <property type="entry name" value="Jelly Rolls"/>
    <property type="match status" value="1"/>
</dbReference>
<organism evidence="2 3">
    <name type="scientific">Mucilaginibacter lappiensis</name>
    <dbReference type="NCBI Taxonomy" id="354630"/>
    <lineage>
        <taxon>Bacteria</taxon>
        <taxon>Pseudomonadati</taxon>
        <taxon>Bacteroidota</taxon>
        <taxon>Sphingobacteriia</taxon>
        <taxon>Sphingobacteriales</taxon>
        <taxon>Sphingobacteriaceae</taxon>
        <taxon>Mucilaginibacter</taxon>
    </lineage>
</organism>
<dbReference type="PROSITE" id="PS50042">
    <property type="entry name" value="CNMP_BINDING_3"/>
    <property type="match status" value="1"/>
</dbReference>
<dbReference type="InterPro" id="IPR018490">
    <property type="entry name" value="cNMP-bd_dom_sf"/>
</dbReference>
<comment type="caution">
    <text evidence="2">The sequence shown here is derived from an EMBL/GenBank/DDBJ whole genome shotgun (WGS) entry which is preliminary data.</text>
</comment>
<dbReference type="AlphaFoldDB" id="A0A841JE94"/>
<dbReference type="InterPro" id="IPR000595">
    <property type="entry name" value="cNMP-bd_dom"/>
</dbReference>
<dbReference type="EMBL" id="JACHCA010000007">
    <property type="protein sequence ID" value="MBB6128894.1"/>
    <property type="molecule type" value="Genomic_DNA"/>
</dbReference>